<proteinExistence type="predicted"/>
<dbReference type="EMBL" id="NBNE01001121">
    <property type="protein sequence ID" value="OWZ15448.1"/>
    <property type="molecule type" value="Genomic_DNA"/>
</dbReference>
<evidence type="ECO:0000313" key="1">
    <source>
        <dbReference type="EMBL" id="OWZ15448.1"/>
    </source>
</evidence>
<dbReference type="Proteomes" id="UP000198211">
    <property type="component" value="Unassembled WGS sequence"/>
</dbReference>
<organism evidence="1 2">
    <name type="scientific">Phytophthora megakarya</name>
    <dbReference type="NCBI Taxonomy" id="4795"/>
    <lineage>
        <taxon>Eukaryota</taxon>
        <taxon>Sar</taxon>
        <taxon>Stramenopiles</taxon>
        <taxon>Oomycota</taxon>
        <taxon>Peronosporomycetes</taxon>
        <taxon>Peronosporales</taxon>
        <taxon>Peronosporaceae</taxon>
        <taxon>Phytophthora</taxon>
    </lineage>
</organism>
<gene>
    <name evidence="1" type="ORF">PHMEG_00010910</name>
</gene>
<dbReference type="InterPro" id="IPR021109">
    <property type="entry name" value="Peptidase_aspartic_dom_sf"/>
</dbReference>
<dbReference type="SUPFAM" id="SSF50630">
    <property type="entry name" value="Acid proteases"/>
    <property type="match status" value="1"/>
</dbReference>
<dbReference type="OrthoDB" id="121224at2759"/>
<protein>
    <submittedName>
        <fullName evidence="1">Uncharacterized protein</fullName>
    </submittedName>
</protein>
<keyword evidence="2" id="KW-1185">Reference proteome</keyword>
<dbReference type="AlphaFoldDB" id="A0A225WDY4"/>
<evidence type="ECO:0000313" key="2">
    <source>
        <dbReference type="Proteomes" id="UP000198211"/>
    </source>
</evidence>
<reference evidence="2" key="1">
    <citation type="submission" date="2017-03" db="EMBL/GenBank/DDBJ databases">
        <title>Phytopthora megakarya and P. palmivora, two closely related causual agents of cacao black pod achieved similar genome size and gene model numbers by different mechanisms.</title>
        <authorList>
            <person name="Ali S."/>
            <person name="Shao J."/>
            <person name="Larry D.J."/>
            <person name="Kronmiller B."/>
            <person name="Shen D."/>
            <person name="Strem M.D."/>
            <person name="Melnick R.L."/>
            <person name="Guiltinan M.J."/>
            <person name="Tyler B.M."/>
            <person name="Meinhardt L.W."/>
            <person name="Bailey B.A."/>
        </authorList>
    </citation>
    <scope>NUCLEOTIDE SEQUENCE [LARGE SCALE GENOMIC DNA]</scope>
    <source>
        <strain evidence="2">zdho120</strain>
    </source>
</reference>
<accession>A0A225WDY4</accession>
<sequence>MNGVEAVSVRYINCVPAEELIDSGTIASLVDVRGLKRIGKASTALGPYGGSLNGVTEHHIGIMGMIHLPLKNVEDDSTFAVVNHHHVDAILGTDALKAFRPVIVLDNNTINFKTTGVAFRLGSPRAEESPSLRLSSTVHLQPGDLTIDVEVCNSSPDNAVIPKGTSMAVATIMPYPTVEYESSDLHNVGCNYPSRPWK</sequence>
<dbReference type="Gene3D" id="2.40.70.10">
    <property type="entry name" value="Acid Proteases"/>
    <property type="match status" value="1"/>
</dbReference>
<comment type="caution">
    <text evidence="1">The sequence shown here is derived from an EMBL/GenBank/DDBJ whole genome shotgun (WGS) entry which is preliminary data.</text>
</comment>
<name>A0A225WDY4_9STRA</name>